<name>A0A8J1XTW4_OWEFU</name>
<dbReference type="EMBL" id="CAIIXF020000010">
    <property type="protein sequence ID" value="CAH1796744.1"/>
    <property type="molecule type" value="Genomic_DNA"/>
</dbReference>
<dbReference type="PROSITE" id="PS50005">
    <property type="entry name" value="TPR"/>
    <property type="match status" value="2"/>
</dbReference>
<accession>A0A8J1XTW4</accession>
<organism evidence="5 6">
    <name type="scientific">Owenia fusiformis</name>
    <name type="common">Polychaete worm</name>
    <dbReference type="NCBI Taxonomy" id="6347"/>
    <lineage>
        <taxon>Eukaryota</taxon>
        <taxon>Metazoa</taxon>
        <taxon>Spiralia</taxon>
        <taxon>Lophotrochozoa</taxon>
        <taxon>Annelida</taxon>
        <taxon>Polychaeta</taxon>
        <taxon>Sedentaria</taxon>
        <taxon>Canalipalpata</taxon>
        <taxon>Sabellida</taxon>
        <taxon>Oweniida</taxon>
        <taxon>Oweniidae</taxon>
        <taxon>Owenia</taxon>
    </lineage>
</organism>
<gene>
    <name evidence="5" type="ORF">OFUS_LOCUS21120</name>
</gene>
<dbReference type="GO" id="GO:0051879">
    <property type="term" value="F:Hsp90 protein binding"/>
    <property type="evidence" value="ECO:0007669"/>
    <property type="project" value="TreeGrafter"/>
</dbReference>
<dbReference type="OrthoDB" id="10038545at2759"/>
<dbReference type="SMART" id="SM00028">
    <property type="entry name" value="TPR"/>
    <property type="match status" value="3"/>
</dbReference>
<dbReference type="GO" id="GO:0005737">
    <property type="term" value="C:cytoplasm"/>
    <property type="evidence" value="ECO:0007669"/>
    <property type="project" value="UniProtKB-SubCell"/>
</dbReference>
<evidence type="ECO:0000256" key="4">
    <source>
        <dbReference type="ARBA" id="ARBA00022803"/>
    </source>
</evidence>
<dbReference type="Pfam" id="PF00515">
    <property type="entry name" value="TPR_1"/>
    <property type="match status" value="1"/>
</dbReference>
<evidence type="ECO:0000313" key="5">
    <source>
        <dbReference type="EMBL" id="CAH1796744.1"/>
    </source>
</evidence>
<dbReference type="FunFam" id="1.25.40.10:FF:000020">
    <property type="entry name" value="Stress-induced phosphoprotein 1"/>
    <property type="match status" value="1"/>
</dbReference>
<dbReference type="AlphaFoldDB" id="A0A8J1XTW4"/>
<keyword evidence="2" id="KW-0963">Cytoplasm</keyword>
<evidence type="ECO:0000256" key="2">
    <source>
        <dbReference type="ARBA" id="ARBA00022490"/>
    </source>
</evidence>
<dbReference type="PROSITE" id="PS50293">
    <property type="entry name" value="TPR_REGION"/>
    <property type="match status" value="1"/>
</dbReference>
<comment type="caution">
    <text evidence="5">The sequence shown here is derived from an EMBL/GenBank/DDBJ whole genome shotgun (WGS) entry which is preliminary data.</text>
</comment>
<dbReference type="SUPFAM" id="SSF48452">
    <property type="entry name" value="TPR-like"/>
    <property type="match status" value="1"/>
</dbReference>
<proteinExistence type="predicted"/>
<dbReference type="PANTHER" id="PTHR22904">
    <property type="entry name" value="TPR REPEAT CONTAINING PROTEIN"/>
    <property type="match status" value="1"/>
</dbReference>
<keyword evidence="3" id="KW-0677">Repeat</keyword>
<dbReference type="Proteomes" id="UP000749559">
    <property type="component" value="Unassembled WGS sequence"/>
</dbReference>
<dbReference type="PANTHER" id="PTHR22904:SF532">
    <property type="entry name" value="HEAT SHOCK PROTEIN STI1-LIKE PROTEIN"/>
    <property type="match status" value="1"/>
</dbReference>
<evidence type="ECO:0000256" key="3">
    <source>
        <dbReference type="ARBA" id="ARBA00022737"/>
    </source>
</evidence>
<keyword evidence="6" id="KW-1185">Reference proteome</keyword>
<comment type="subcellular location">
    <subcellularLocation>
        <location evidence="1">Cytoplasm</location>
    </subcellularLocation>
</comment>
<dbReference type="Gene3D" id="1.25.40.10">
    <property type="entry name" value="Tetratricopeptide repeat domain"/>
    <property type="match status" value="1"/>
</dbReference>
<evidence type="ECO:0000256" key="1">
    <source>
        <dbReference type="ARBA" id="ARBA00004496"/>
    </source>
</evidence>
<dbReference type="InterPro" id="IPR011990">
    <property type="entry name" value="TPR-like_helical_dom_sf"/>
</dbReference>
<evidence type="ECO:0000313" key="6">
    <source>
        <dbReference type="Proteomes" id="UP000749559"/>
    </source>
</evidence>
<dbReference type="Pfam" id="PF13414">
    <property type="entry name" value="TPR_11"/>
    <property type="match status" value="1"/>
</dbReference>
<protein>
    <submittedName>
        <fullName evidence="5">Uncharacterized protein</fullName>
    </submittedName>
</protein>
<reference evidence="5" key="1">
    <citation type="submission" date="2022-03" db="EMBL/GenBank/DDBJ databases">
        <authorList>
            <person name="Martin C."/>
        </authorList>
    </citation>
    <scope>NUCLEOTIDE SEQUENCE</scope>
</reference>
<sequence length="255" mass="28823">MEQEGKSASVLKETGNTCMRDGKFIEAILHYSQALKLEPINPLLHSNRSLAFLKCQQYYLALGDAEKCIHLNPKWPKGYFRKGEVLYQTEKYEDAVEAYKTALDLQPEDANLKERVMKSMKEVNNIRKADRNLPWVGSGTGFLLGLFIIVGDDYIAQRPTISSDILRILLIAVFIGLGYGCARVYRYLRDSQKESLLEPPLDLLKEMGPGRGLNRDKDGNPIIQPGVERPPPWDPASTTPKASSKNNTKQRKKKK</sequence>
<keyword evidence="4" id="KW-0802">TPR repeat</keyword>
<dbReference type="InterPro" id="IPR019734">
    <property type="entry name" value="TPR_rpt"/>
</dbReference>